<dbReference type="AlphaFoldDB" id="A0A1H3XQ83"/>
<proteinExistence type="predicted"/>
<reference evidence="1 2" key="1">
    <citation type="submission" date="2016-10" db="EMBL/GenBank/DDBJ databases">
        <authorList>
            <person name="de Groot N.N."/>
        </authorList>
    </citation>
    <scope>NUCLEOTIDE SEQUENCE [LARGE SCALE GENOMIC DNA]</scope>
    <source>
        <strain evidence="1 2">Vu-144</strain>
    </source>
</reference>
<dbReference type="EMBL" id="FNQY01000006">
    <property type="protein sequence ID" value="SEA00754.1"/>
    <property type="molecule type" value="Genomic_DNA"/>
</dbReference>
<protein>
    <submittedName>
        <fullName evidence="1">Uncharacterized protein</fullName>
    </submittedName>
</protein>
<name>A0A1H3XQ83_9BACT</name>
<organism evidence="1 2">
    <name type="scientific">Arachidicoccus rhizosphaerae</name>
    <dbReference type="NCBI Taxonomy" id="551991"/>
    <lineage>
        <taxon>Bacteria</taxon>
        <taxon>Pseudomonadati</taxon>
        <taxon>Bacteroidota</taxon>
        <taxon>Chitinophagia</taxon>
        <taxon>Chitinophagales</taxon>
        <taxon>Chitinophagaceae</taxon>
        <taxon>Arachidicoccus</taxon>
    </lineage>
</organism>
<dbReference type="Proteomes" id="UP000199041">
    <property type="component" value="Unassembled WGS sequence"/>
</dbReference>
<accession>A0A1H3XQ83</accession>
<evidence type="ECO:0000313" key="1">
    <source>
        <dbReference type="EMBL" id="SEA00754.1"/>
    </source>
</evidence>
<evidence type="ECO:0000313" key="2">
    <source>
        <dbReference type="Proteomes" id="UP000199041"/>
    </source>
</evidence>
<sequence>MVLGLGMCLIVRAQGDSTAWNTAFQKAKNDLRSLAGQPAEAYVSTGRTLEELAVQQPGNPEVWYFLGTAIDKFNTSSLEKLHASTLALARRASDCFVNSIDLSSNNKYTGETLLFDPHTKILSVWGAQAERYLSAGNKDSAIWCMEQAKVYGGINASVEDYFKQVLDECTDSAYLFANGDVYFYYISYLQLVKNYKPQVHCISLNFLNTQWYPEYLRKKGSLQFGFGAEDLAKIKSRKWKQEEFTIKNKAGIAGDTAIVWKVTPKEGSYMLRSDIILKDFLQENGFKSDVYFAADVPDEMRLYLGVDNYASLEGLTLKIVPSWRATSLTRLENRLATLNELSIEDDGDFTYNKDNIQVLNNYRFAYTAAADLAMSQNQLKAAENILLFEEKKYPETLLPFYADATRKWFDGFKEKILMAAADH</sequence>
<keyword evidence="2" id="KW-1185">Reference proteome</keyword>
<dbReference type="STRING" id="551991.SAMN05192529_10610"/>
<gene>
    <name evidence="1" type="ORF">SAMN05192529_10610</name>
</gene>